<gene>
    <name evidence="1" type="ORF">K4L44_06315</name>
</gene>
<evidence type="ECO:0000313" key="2">
    <source>
        <dbReference type="Proteomes" id="UP000826212"/>
    </source>
</evidence>
<keyword evidence="2" id="KW-1185">Reference proteome</keyword>
<dbReference type="Proteomes" id="UP000826212">
    <property type="component" value="Chromosome"/>
</dbReference>
<protein>
    <submittedName>
        <fullName evidence="1">Lysine exporter LysO family protein</fullName>
    </submittedName>
</protein>
<sequence>MLLLIFIMVVGIVLGHFLRKKSVVIRANNILTTLAIYLLLFVLGVGVGSDKNIITNLPSLGWDAFILTVGAVFGSILCVRFVEKRFFP</sequence>
<accession>A0AC61NIT1</accession>
<proteinExistence type="predicted"/>
<dbReference type="EMBL" id="CP081303">
    <property type="protein sequence ID" value="QZE15443.1"/>
    <property type="molecule type" value="Genomic_DNA"/>
</dbReference>
<organism evidence="1 2">
    <name type="scientific">Halosquirtibacter laminarini</name>
    <dbReference type="NCBI Taxonomy" id="3374600"/>
    <lineage>
        <taxon>Bacteria</taxon>
        <taxon>Pseudomonadati</taxon>
        <taxon>Bacteroidota</taxon>
        <taxon>Bacteroidia</taxon>
        <taxon>Marinilabiliales</taxon>
        <taxon>Prolixibacteraceae</taxon>
        <taxon>Halosquirtibacter</taxon>
    </lineage>
</organism>
<evidence type="ECO:0000313" key="1">
    <source>
        <dbReference type="EMBL" id="QZE15443.1"/>
    </source>
</evidence>
<name>A0AC61NIT1_9BACT</name>
<reference evidence="1" key="1">
    <citation type="submission" date="2021-08" db="EMBL/GenBank/DDBJ databases">
        <title>Novel anaerobic bacterium isolated from sea squirt in East Sea, Republic of Korea.</title>
        <authorList>
            <person name="Nguyen T.H."/>
            <person name="Li Z."/>
            <person name="Lee Y.-J."/>
            <person name="Ko J."/>
            <person name="Kim S.-G."/>
        </authorList>
    </citation>
    <scope>NUCLEOTIDE SEQUENCE</scope>
    <source>
        <strain evidence="1">KCTC 25031</strain>
    </source>
</reference>